<dbReference type="Gene3D" id="1.10.10.1410">
    <property type="match status" value="1"/>
</dbReference>
<keyword evidence="6" id="KW-1185">Reference proteome</keyword>
<keyword evidence="2" id="KW-0689">Ribosomal protein</keyword>
<evidence type="ECO:0000313" key="5">
    <source>
        <dbReference type="EMBL" id="GKT36141.1"/>
    </source>
</evidence>
<evidence type="ECO:0000313" key="6">
    <source>
        <dbReference type="Proteomes" id="UP001057375"/>
    </source>
</evidence>
<evidence type="ECO:0000256" key="1">
    <source>
        <dbReference type="ARBA" id="ARBA00005436"/>
    </source>
</evidence>
<name>A0ABQ5KVW2_9EUKA</name>
<evidence type="ECO:0008006" key="7">
    <source>
        <dbReference type="Google" id="ProtNLM"/>
    </source>
</evidence>
<comment type="caution">
    <text evidence="5">The sequence shown here is derived from an EMBL/GenBank/DDBJ whole genome shotgun (WGS) entry which is preliminary data.</text>
</comment>
<protein>
    <recommendedName>
        <fullName evidence="7">60S acidic ribosomal protein P1</fullName>
    </recommendedName>
</protein>
<evidence type="ECO:0000256" key="3">
    <source>
        <dbReference type="ARBA" id="ARBA00023274"/>
    </source>
</evidence>
<evidence type="ECO:0000256" key="4">
    <source>
        <dbReference type="SAM" id="MobiDB-lite"/>
    </source>
</evidence>
<dbReference type="EMBL" id="BQXS01011151">
    <property type="protein sequence ID" value="GKT36141.1"/>
    <property type="molecule type" value="Genomic_DNA"/>
</dbReference>
<organism evidence="5 6">
    <name type="scientific">Aduncisulcus paluster</name>
    <dbReference type="NCBI Taxonomy" id="2918883"/>
    <lineage>
        <taxon>Eukaryota</taxon>
        <taxon>Metamonada</taxon>
        <taxon>Carpediemonas-like organisms</taxon>
        <taxon>Aduncisulcus</taxon>
    </lineage>
</organism>
<dbReference type="CDD" id="cd05831">
    <property type="entry name" value="Ribosomal_P1"/>
    <property type="match status" value="1"/>
</dbReference>
<comment type="similarity">
    <text evidence="1">Belongs to the eukaryotic ribosomal protein P1/P2 family.</text>
</comment>
<keyword evidence="3" id="KW-0687">Ribonucleoprotein</keyword>
<proteinExistence type="inferred from homology"/>
<sequence>MSSTTDELACVYSALLLHDAGMEVSHENISNVLGAFGIEVASYWPKLFAQFFSSQDMAELVSSQCAVGASAGGAAAGGAAEETKEDAPADEEEEEEESSSEGGFGGLF</sequence>
<accession>A0ABQ5KVW2</accession>
<feature type="compositionally biased region" description="Acidic residues" evidence="4">
    <location>
        <begin position="88"/>
        <end position="99"/>
    </location>
</feature>
<dbReference type="PANTHER" id="PTHR45696">
    <property type="entry name" value="60S ACIDIC RIBOSOMAL PROTEIN P1"/>
    <property type="match status" value="1"/>
</dbReference>
<dbReference type="InterPro" id="IPR038716">
    <property type="entry name" value="P1/P2_N_sf"/>
</dbReference>
<evidence type="ECO:0000256" key="2">
    <source>
        <dbReference type="ARBA" id="ARBA00022980"/>
    </source>
</evidence>
<dbReference type="PANTHER" id="PTHR45696:SF10">
    <property type="entry name" value="LARGE RIBOSOMAL SUBUNIT PROTEIN P1"/>
    <property type="match status" value="1"/>
</dbReference>
<gene>
    <name evidence="5" type="ORF">ADUPG1_009161</name>
</gene>
<dbReference type="Pfam" id="PF00428">
    <property type="entry name" value="Ribosomal_60s"/>
    <property type="match status" value="1"/>
</dbReference>
<feature type="region of interest" description="Disordered" evidence="4">
    <location>
        <begin position="74"/>
        <end position="108"/>
    </location>
</feature>
<dbReference type="Proteomes" id="UP001057375">
    <property type="component" value="Unassembled WGS sequence"/>
</dbReference>
<reference evidence="5" key="1">
    <citation type="submission" date="2022-03" db="EMBL/GenBank/DDBJ databases">
        <title>Draft genome sequence of Aduncisulcus paluster, a free-living microaerophilic Fornicata.</title>
        <authorList>
            <person name="Yuyama I."/>
            <person name="Kume K."/>
            <person name="Tamura T."/>
            <person name="Inagaki Y."/>
            <person name="Hashimoto T."/>
        </authorList>
    </citation>
    <scope>NUCLEOTIDE SEQUENCE</scope>
    <source>
        <strain evidence="5">NY0171</strain>
    </source>
</reference>